<dbReference type="SMART" id="SM00174">
    <property type="entry name" value="RHO"/>
    <property type="match status" value="1"/>
</dbReference>
<dbReference type="NCBIfam" id="TIGR00231">
    <property type="entry name" value="small_GTP"/>
    <property type="match status" value="1"/>
</dbReference>
<dbReference type="InterPro" id="IPR005225">
    <property type="entry name" value="Small_GTP-bd"/>
</dbReference>
<dbReference type="InterPro" id="IPR050209">
    <property type="entry name" value="Rab_GTPases_membrane_traffic"/>
</dbReference>
<comment type="similarity">
    <text evidence="1">Belongs to the small GTPase superfamily. Rab family.</text>
</comment>
<dbReference type="AlphaFoldDB" id="A0A0N4ZC29"/>
<dbReference type="InterPro" id="IPR027417">
    <property type="entry name" value="P-loop_NTPase"/>
</dbReference>
<proteinExistence type="inferred from homology"/>
<evidence type="ECO:0000256" key="1">
    <source>
        <dbReference type="ARBA" id="ARBA00006270"/>
    </source>
</evidence>
<dbReference type="SMART" id="SM00176">
    <property type="entry name" value="RAN"/>
    <property type="match status" value="1"/>
</dbReference>
<dbReference type="WBParaSite" id="PTRK_0000508400.1">
    <property type="protein sequence ID" value="PTRK_0000508400.1"/>
    <property type="gene ID" value="PTRK_0000508400"/>
</dbReference>
<dbReference type="STRING" id="131310.A0A0N4ZC29"/>
<dbReference type="SMART" id="SM00175">
    <property type="entry name" value="RAB"/>
    <property type="match status" value="1"/>
</dbReference>
<accession>A0A0N4ZC29</accession>
<dbReference type="SUPFAM" id="SSF52540">
    <property type="entry name" value="P-loop containing nucleoside triphosphate hydrolases"/>
    <property type="match status" value="1"/>
</dbReference>
<dbReference type="PROSITE" id="PS51420">
    <property type="entry name" value="RHO"/>
    <property type="match status" value="1"/>
</dbReference>
<name>A0A0N4ZC29_PARTI</name>
<dbReference type="GO" id="GO:0005525">
    <property type="term" value="F:GTP binding"/>
    <property type="evidence" value="ECO:0007669"/>
    <property type="project" value="InterPro"/>
</dbReference>
<evidence type="ECO:0000313" key="2">
    <source>
        <dbReference type="Proteomes" id="UP000038045"/>
    </source>
</evidence>
<protein>
    <submittedName>
        <fullName evidence="3">Rab GTPase</fullName>
    </submittedName>
</protein>
<dbReference type="Gene3D" id="3.40.50.300">
    <property type="entry name" value="P-loop containing nucleotide triphosphate hydrolases"/>
    <property type="match status" value="1"/>
</dbReference>
<dbReference type="PRINTS" id="PR00449">
    <property type="entry name" value="RASTRNSFRMNG"/>
</dbReference>
<dbReference type="GO" id="GO:0003924">
    <property type="term" value="F:GTPase activity"/>
    <property type="evidence" value="ECO:0007669"/>
    <property type="project" value="InterPro"/>
</dbReference>
<dbReference type="PANTHER" id="PTHR47979">
    <property type="entry name" value="DRAB11-RELATED"/>
    <property type="match status" value="1"/>
</dbReference>
<dbReference type="FunFam" id="3.40.50.300:FF:001204">
    <property type="entry name" value="Small GTP-binding protein, putative"/>
    <property type="match status" value="1"/>
</dbReference>
<dbReference type="SMART" id="SM00177">
    <property type="entry name" value="ARF"/>
    <property type="match status" value="1"/>
</dbReference>
<dbReference type="PROSITE" id="PS51421">
    <property type="entry name" value="RAS"/>
    <property type="match status" value="1"/>
</dbReference>
<dbReference type="Proteomes" id="UP000038045">
    <property type="component" value="Unplaced"/>
</dbReference>
<dbReference type="Pfam" id="PF00071">
    <property type="entry name" value="Ras"/>
    <property type="match status" value="1"/>
</dbReference>
<dbReference type="SMART" id="SM00173">
    <property type="entry name" value="RAS"/>
    <property type="match status" value="1"/>
</dbReference>
<evidence type="ECO:0000313" key="3">
    <source>
        <dbReference type="WBParaSite" id="PTRK_0000508400.1"/>
    </source>
</evidence>
<reference evidence="3" key="1">
    <citation type="submission" date="2017-02" db="UniProtKB">
        <authorList>
            <consortium name="WormBaseParasite"/>
        </authorList>
    </citation>
    <scope>IDENTIFICATION</scope>
</reference>
<dbReference type="InterPro" id="IPR001806">
    <property type="entry name" value="Small_GTPase"/>
</dbReference>
<dbReference type="PROSITE" id="PS51419">
    <property type="entry name" value="RAB"/>
    <property type="match status" value="1"/>
</dbReference>
<keyword evidence="2" id="KW-1185">Reference proteome</keyword>
<sequence>MKGNDSKSSGNDCLYQFRISLVGDSGVGKSCLLKYLSDGIYDNECVVTIGETVCTRIVTLENGVRIRLELWDTAGQERFRAISRSYYRHSVGVIIVYDIQDRDTFNHVEKWFTETEDNVGGPYPENNVFQLVGHKADLQNKRQVQYEEGSSFAKNHNMQFIETSAKTGENVEECFLMIAKEIHERYKKGLLKTMEGWDGIKITQQKKSNTISLKDNNDNNDNNSGCWC</sequence>
<organism evidence="2 3">
    <name type="scientific">Parastrongyloides trichosuri</name>
    <name type="common">Possum-specific nematode worm</name>
    <dbReference type="NCBI Taxonomy" id="131310"/>
    <lineage>
        <taxon>Eukaryota</taxon>
        <taxon>Metazoa</taxon>
        <taxon>Ecdysozoa</taxon>
        <taxon>Nematoda</taxon>
        <taxon>Chromadorea</taxon>
        <taxon>Rhabditida</taxon>
        <taxon>Tylenchina</taxon>
        <taxon>Panagrolaimomorpha</taxon>
        <taxon>Strongyloidoidea</taxon>
        <taxon>Strongyloididae</taxon>
        <taxon>Parastrongyloides</taxon>
    </lineage>
</organism>